<keyword evidence="8" id="KW-0406">Ion transport</keyword>
<feature type="transmembrane region" description="Helical" evidence="12">
    <location>
        <begin position="6"/>
        <end position="25"/>
    </location>
</feature>
<organism evidence="13">
    <name type="scientific">Caldithrix abyssi</name>
    <dbReference type="NCBI Taxonomy" id="187145"/>
    <lineage>
        <taxon>Bacteria</taxon>
        <taxon>Pseudomonadati</taxon>
        <taxon>Calditrichota</taxon>
        <taxon>Calditrichia</taxon>
        <taxon>Calditrichales</taxon>
        <taxon>Calditrichaceae</taxon>
        <taxon>Caldithrix</taxon>
    </lineage>
</organism>
<name>A0A7V4U048_CALAY</name>
<feature type="transmembrane region" description="Helical" evidence="12">
    <location>
        <begin position="522"/>
        <end position="542"/>
    </location>
</feature>
<keyword evidence="4" id="KW-1003">Cell membrane</keyword>
<sequence length="544" mass="60070">MMNLLDWLVIIVYLAGIVGFSVWLSRRQADTQDYYLAGRNIRWWQSGVSTMATQLSAISFVSAPAFVALKAGGGLKWLAYEFAVPLALILVMAVIIPVLHEKKLISIYEYLEQRFDSGMRTMVSVLFQIGRGLATAVAVLAGGIILSTAIGMSTAQAILLIGVVTLIYDVLGGIRVVILSDFIQMAIIFLGILICGSVAWYIVGWESIWAALPPERLQILRFDQWGFSSESTYGFWPMLIGGFFLYASYYGTDQSQVQRELTVGSLDDVRKSLLVNAFGRFPIVMFYVLMGVFVGAVFFAPHGIEPVAATMKMSVPDLNALLQRDPDRMVPMFILSYLPHGLIGFIFVAIMAALMSSLDSGLNSLSAVTMKDIYQKYIRQKASERHYLVASKMITVFWGLFCIGTALLLSEEGQATRQTTIVLINAVGSMLYGPILAAFLLGMFSKRVGAKAVKIGLAGGIAANLILWLFTSVSWMWWNVSGFLTAVGVAWLLSRGPLSLETPLAQTDFQQIEAEPSQKKWLWVYALTALYFFVIVAVSGWLER</sequence>
<feature type="transmembrane region" description="Helical" evidence="12">
    <location>
        <begin position="46"/>
        <end position="67"/>
    </location>
</feature>
<dbReference type="Pfam" id="PF00474">
    <property type="entry name" value="SSF"/>
    <property type="match status" value="1"/>
</dbReference>
<feature type="transmembrane region" description="Helical" evidence="12">
    <location>
        <begin position="273"/>
        <end position="300"/>
    </location>
</feature>
<comment type="caution">
    <text evidence="13">The sequence shown here is derived from an EMBL/GenBank/DDBJ whole genome shotgun (WGS) entry which is preliminary data.</text>
</comment>
<feature type="transmembrane region" description="Helical" evidence="12">
    <location>
        <begin position="157"/>
        <end position="178"/>
    </location>
</feature>
<keyword evidence="6 12" id="KW-1133">Transmembrane helix</keyword>
<dbReference type="GO" id="GO:0015293">
    <property type="term" value="F:symporter activity"/>
    <property type="evidence" value="ECO:0007669"/>
    <property type="project" value="TreeGrafter"/>
</dbReference>
<keyword evidence="3" id="KW-0813">Transport</keyword>
<proteinExistence type="inferred from homology"/>
<gene>
    <name evidence="13" type="ORF">ENK44_07595</name>
</gene>
<dbReference type="Gene3D" id="1.20.1730.10">
    <property type="entry name" value="Sodium/glucose cotransporter"/>
    <property type="match status" value="1"/>
</dbReference>
<protein>
    <submittedName>
        <fullName evidence="13">Sodium transporter</fullName>
    </submittedName>
</protein>
<keyword evidence="5 12" id="KW-0812">Transmembrane</keyword>
<evidence type="ECO:0000256" key="11">
    <source>
        <dbReference type="RuleBase" id="RU362091"/>
    </source>
</evidence>
<dbReference type="InterPro" id="IPR051163">
    <property type="entry name" value="Sodium:Solute_Symporter_SSF"/>
</dbReference>
<reference evidence="13" key="1">
    <citation type="journal article" date="2020" name="mSystems">
        <title>Genome- and Community-Level Interaction Insights into Carbon Utilization and Element Cycling Functions of Hydrothermarchaeota in Hydrothermal Sediment.</title>
        <authorList>
            <person name="Zhou Z."/>
            <person name="Liu Y."/>
            <person name="Xu W."/>
            <person name="Pan J."/>
            <person name="Luo Z.H."/>
            <person name="Li M."/>
        </authorList>
    </citation>
    <scope>NUCLEOTIDE SEQUENCE [LARGE SCALE GENOMIC DNA]</scope>
    <source>
        <strain evidence="13">HyVt-577</strain>
    </source>
</reference>
<evidence type="ECO:0000256" key="3">
    <source>
        <dbReference type="ARBA" id="ARBA00022448"/>
    </source>
</evidence>
<evidence type="ECO:0000256" key="7">
    <source>
        <dbReference type="ARBA" id="ARBA00023053"/>
    </source>
</evidence>
<dbReference type="GO" id="GO:0005886">
    <property type="term" value="C:plasma membrane"/>
    <property type="evidence" value="ECO:0007669"/>
    <property type="project" value="UniProtKB-SubCell"/>
</dbReference>
<evidence type="ECO:0000256" key="9">
    <source>
        <dbReference type="ARBA" id="ARBA00023136"/>
    </source>
</evidence>
<feature type="transmembrane region" description="Helical" evidence="12">
    <location>
        <begin position="79"/>
        <end position="100"/>
    </location>
</feature>
<dbReference type="NCBIfam" id="TIGR00813">
    <property type="entry name" value="sss"/>
    <property type="match status" value="1"/>
</dbReference>
<dbReference type="AlphaFoldDB" id="A0A7V4U048"/>
<evidence type="ECO:0000256" key="10">
    <source>
        <dbReference type="ARBA" id="ARBA00023201"/>
    </source>
</evidence>
<keyword evidence="9 12" id="KW-0472">Membrane</keyword>
<feature type="transmembrane region" description="Helical" evidence="12">
    <location>
        <begin position="421"/>
        <end position="441"/>
    </location>
</feature>
<evidence type="ECO:0000256" key="12">
    <source>
        <dbReference type="SAM" id="Phobius"/>
    </source>
</evidence>
<evidence type="ECO:0000256" key="5">
    <source>
        <dbReference type="ARBA" id="ARBA00022692"/>
    </source>
</evidence>
<evidence type="ECO:0000256" key="2">
    <source>
        <dbReference type="ARBA" id="ARBA00006434"/>
    </source>
</evidence>
<feature type="transmembrane region" description="Helical" evidence="12">
    <location>
        <begin position="334"/>
        <end position="355"/>
    </location>
</feature>
<dbReference type="GO" id="GO:0006814">
    <property type="term" value="P:sodium ion transport"/>
    <property type="evidence" value="ECO:0007669"/>
    <property type="project" value="UniProtKB-KW"/>
</dbReference>
<feature type="transmembrane region" description="Helical" evidence="12">
    <location>
        <begin position="453"/>
        <end position="470"/>
    </location>
</feature>
<keyword evidence="10" id="KW-0739">Sodium transport</keyword>
<dbReference type="PROSITE" id="PS50283">
    <property type="entry name" value="NA_SOLUT_SYMP_3"/>
    <property type="match status" value="1"/>
</dbReference>
<feature type="transmembrane region" description="Helical" evidence="12">
    <location>
        <begin position="387"/>
        <end position="409"/>
    </location>
</feature>
<dbReference type="Proteomes" id="UP000885779">
    <property type="component" value="Unassembled WGS sequence"/>
</dbReference>
<evidence type="ECO:0000256" key="1">
    <source>
        <dbReference type="ARBA" id="ARBA00004651"/>
    </source>
</evidence>
<accession>A0A7V4U048</accession>
<comment type="subcellular location">
    <subcellularLocation>
        <location evidence="1">Cell membrane</location>
        <topology evidence="1">Multi-pass membrane protein</topology>
    </subcellularLocation>
</comment>
<feature type="transmembrane region" description="Helical" evidence="12">
    <location>
        <begin position="233"/>
        <end position="252"/>
    </location>
</feature>
<dbReference type="EMBL" id="DRQG01000072">
    <property type="protein sequence ID" value="HGY55545.1"/>
    <property type="molecule type" value="Genomic_DNA"/>
</dbReference>
<evidence type="ECO:0000313" key="13">
    <source>
        <dbReference type="EMBL" id="HGY55545.1"/>
    </source>
</evidence>
<dbReference type="InterPro" id="IPR038377">
    <property type="entry name" value="Na/Glc_symporter_sf"/>
</dbReference>
<evidence type="ECO:0000256" key="6">
    <source>
        <dbReference type="ARBA" id="ARBA00022989"/>
    </source>
</evidence>
<comment type="similarity">
    <text evidence="2 11">Belongs to the sodium:solute symporter (SSF) (TC 2.A.21) family.</text>
</comment>
<feature type="transmembrane region" description="Helical" evidence="12">
    <location>
        <begin position="185"/>
        <end position="203"/>
    </location>
</feature>
<dbReference type="InterPro" id="IPR001734">
    <property type="entry name" value="Na/solute_symporter"/>
</dbReference>
<dbReference type="PANTHER" id="PTHR42985">
    <property type="entry name" value="SODIUM-COUPLED MONOCARBOXYLATE TRANSPORTER"/>
    <property type="match status" value="1"/>
</dbReference>
<evidence type="ECO:0000256" key="4">
    <source>
        <dbReference type="ARBA" id="ARBA00022475"/>
    </source>
</evidence>
<evidence type="ECO:0000256" key="8">
    <source>
        <dbReference type="ARBA" id="ARBA00023065"/>
    </source>
</evidence>
<keyword evidence="7" id="KW-0915">Sodium</keyword>
<dbReference type="CDD" id="cd11494">
    <property type="entry name" value="SLC5sbd_NIS-like_u2"/>
    <property type="match status" value="1"/>
</dbReference>
<dbReference type="PANTHER" id="PTHR42985:SF47">
    <property type="entry name" value="INTEGRAL MEMBRANE TRANSPORT PROTEIN"/>
    <property type="match status" value="1"/>
</dbReference>
<feature type="transmembrane region" description="Helical" evidence="12">
    <location>
        <begin position="121"/>
        <end position="145"/>
    </location>
</feature>